<proteinExistence type="predicted"/>
<gene>
    <name evidence="1" type="ORF">KIL84_011053</name>
</gene>
<keyword evidence="2" id="KW-1185">Reference proteome</keyword>
<dbReference type="AlphaFoldDB" id="A0A9D3XCX4"/>
<name>A0A9D3XCX4_9SAUR</name>
<sequence length="137" mass="16433">MHQEKMRFHPKQAILTLFEHSQLRPDILITNKDQKKIMIVDVTVPFENRTLAFRDAKAQKVEKYAPLAKTLRAKGYQVQTNVLIFRWDPSNKRVLWDCGIGQRYAQLIRQLMVSDAIRWLRDIYLEHITGHWQYQER</sequence>
<organism evidence="1 2">
    <name type="scientific">Mauremys mutica</name>
    <name type="common">yellowpond turtle</name>
    <dbReference type="NCBI Taxonomy" id="74926"/>
    <lineage>
        <taxon>Eukaryota</taxon>
        <taxon>Metazoa</taxon>
        <taxon>Chordata</taxon>
        <taxon>Craniata</taxon>
        <taxon>Vertebrata</taxon>
        <taxon>Euteleostomi</taxon>
        <taxon>Archelosauria</taxon>
        <taxon>Testudinata</taxon>
        <taxon>Testudines</taxon>
        <taxon>Cryptodira</taxon>
        <taxon>Durocryptodira</taxon>
        <taxon>Testudinoidea</taxon>
        <taxon>Geoemydidae</taxon>
        <taxon>Geoemydinae</taxon>
        <taxon>Mauremys</taxon>
    </lineage>
</organism>
<accession>A0A9D3XCX4</accession>
<evidence type="ECO:0000313" key="1">
    <source>
        <dbReference type="EMBL" id="KAH1177351.1"/>
    </source>
</evidence>
<protein>
    <submittedName>
        <fullName evidence="1">Uncharacterized protein</fullName>
    </submittedName>
</protein>
<dbReference type="Proteomes" id="UP000827986">
    <property type="component" value="Unassembled WGS sequence"/>
</dbReference>
<comment type="caution">
    <text evidence="1">The sequence shown here is derived from an EMBL/GenBank/DDBJ whole genome shotgun (WGS) entry which is preliminary data.</text>
</comment>
<evidence type="ECO:0000313" key="2">
    <source>
        <dbReference type="Proteomes" id="UP000827986"/>
    </source>
</evidence>
<dbReference type="EMBL" id="JAHDVG010000474">
    <property type="protein sequence ID" value="KAH1177351.1"/>
    <property type="molecule type" value="Genomic_DNA"/>
</dbReference>
<reference evidence="1" key="1">
    <citation type="submission" date="2021-09" db="EMBL/GenBank/DDBJ databases">
        <title>The genome of Mauremys mutica provides insights into the evolution of semi-aquatic lifestyle.</title>
        <authorList>
            <person name="Gong S."/>
            <person name="Gao Y."/>
        </authorList>
    </citation>
    <scope>NUCLEOTIDE SEQUENCE</scope>
    <source>
        <strain evidence="1">MM-2020</strain>
        <tissue evidence="1">Muscle</tissue>
    </source>
</reference>